<accession>A0A7E4US19</accession>
<proteinExistence type="predicted"/>
<feature type="compositionally biased region" description="Basic and acidic residues" evidence="1">
    <location>
        <begin position="98"/>
        <end position="115"/>
    </location>
</feature>
<organism evidence="2 3">
    <name type="scientific">Panagrellus redivivus</name>
    <name type="common">Microworm</name>
    <dbReference type="NCBI Taxonomy" id="6233"/>
    <lineage>
        <taxon>Eukaryota</taxon>
        <taxon>Metazoa</taxon>
        <taxon>Ecdysozoa</taxon>
        <taxon>Nematoda</taxon>
        <taxon>Chromadorea</taxon>
        <taxon>Rhabditida</taxon>
        <taxon>Tylenchina</taxon>
        <taxon>Panagrolaimomorpha</taxon>
        <taxon>Panagrolaimoidea</taxon>
        <taxon>Panagrolaimidae</taxon>
        <taxon>Panagrellus</taxon>
    </lineage>
</organism>
<evidence type="ECO:0000313" key="3">
    <source>
        <dbReference type="WBParaSite" id="Pan_g12115.t1"/>
    </source>
</evidence>
<dbReference type="AlphaFoldDB" id="A0A7E4US19"/>
<protein>
    <submittedName>
        <fullName evidence="3">Ovule protein</fullName>
    </submittedName>
</protein>
<evidence type="ECO:0000313" key="2">
    <source>
        <dbReference type="Proteomes" id="UP000492821"/>
    </source>
</evidence>
<reference evidence="2" key="1">
    <citation type="journal article" date="2013" name="Genetics">
        <title>The draft genome and transcriptome of Panagrellus redivivus are shaped by the harsh demands of a free-living lifestyle.</title>
        <authorList>
            <person name="Srinivasan J."/>
            <person name="Dillman A.R."/>
            <person name="Macchietto M.G."/>
            <person name="Heikkinen L."/>
            <person name="Lakso M."/>
            <person name="Fracchia K.M."/>
            <person name="Antoshechkin I."/>
            <person name="Mortazavi A."/>
            <person name="Wong G."/>
            <person name="Sternberg P.W."/>
        </authorList>
    </citation>
    <scope>NUCLEOTIDE SEQUENCE [LARGE SCALE GENOMIC DNA]</scope>
    <source>
        <strain evidence="2">MT8872</strain>
    </source>
</reference>
<keyword evidence="2" id="KW-1185">Reference proteome</keyword>
<name>A0A7E4US19_PANRE</name>
<reference evidence="3" key="2">
    <citation type="submission" date="2020-10" db="UniProtKB">
        <authorList>
            <consortium name="WormBaseParasite"/>
        </authorList>
    </citation>
    <scope>IDENTIFICATION</scope>
</reference>
<feature type="region of interest" description="Disordered" evidence="1">
    <location>
        <begin position="96"/>
        <end position="115"/>
    </location>
</feature>
<sequence>MHREKLVDYHGIEGAIGSLDFRLAIHQFWFVLSVNLYNYDSALSLWPLWHFFNPSDDRHQQCTGQRWPFPEFFHFIQNYRTKLISTEDLGRGCHYKMTKRESPKQKQESPKTDCRKRKVEIEPISDVKRCYA</sequence>
<evidence type="ECO:0000256" key="1">
    <source>
        <dbReference type="SAM" id="MobiDB-lite"/>
    </source>
</evidence>
<dbReference type="Proteomes" id="UP000492821">
    <property type="component" value="Unassembled WGS sequence"/>
</dbReference>
<dbReference type="WBParaSite" id="Pan_g12115.t1">
    <property type="protein sequence ID" value="Pan_g12115.t1"/>
    <property type="gene ID" value="Pan_g12115"/>
</dbReference>